<dbReference type="Gene3D" id="3.40.395.10">
    <property type="entry name" value="Adenoviral Proteinase, Chain A"/>
    <property type="match status" value="1"/>
</dbReference>
<dbReference type="AlphaFoldDB" id="A0A1Y1ZD15"/>
<dbReference type="SUPFAM" id="SSF54001">
    <property type="entry name" value="Cysteine proteinases"/>
    <property type="match status" value="1"/>
</dbReference>
<keyword evidence="2" id="KW-0597">Phosphoprotein</keyword>
<feature type="non-terminal residue" evidence="7">
    <location>
        <position position="1"/>
    </location>
</feature>
<evidence type="ECO:0000256" key="2">
    <source>
        <dbReference type="ARBA" id="ARBA00022553"/>
    </source>
</evidence>
<dbReference type="InterPro" id="IPR003653">
    <property type="entry name" value="Peptidase_C48_C"/>
</dbReference>
<dbReference type="PROSITE" id="PS50600">
    <property type="entry name" value="ULP_PROTEASE"/>
    <property type="match status" value="1"/>
</dbReference>
<dbReference type="Proteomes" id="UP000193498">
    <property type="component" value="Unassembled WGS sequence"/>
</dbReference>
<evidence type="ECO:0000313" key="8">
    <source>
        <dbReference type="Proteomes" id="UP000193498"/>
    </source>
</evidence>
<keyword evidence="8" id="KW-1185">Reference proteome</keyword>
<evidence type="ECO:0000313" key="7">
    <source>
        <dbReference type="EMBL" id="ORY07705.1"/>
    </source>
</evidence>
<dbReference type="Pfam" id="PF02902">
    <property type="entry name" value="Peptidase_C48"/>
    <property type="match status" value="1"/>
</dbReference>
<evidence type="ECO:0000256" key="4">
    <source>
        <dbReference type="ARBA" id="ARBA00022786"/>
    </source>
</evidence>
<dbReference type="OrthoDB" id="442460at2759"/>
<evidence type="ECO:0000256" key="3">
    <source>
        <dbReference type="ARBA" id="ARBA00022670"/>
    </source>
</evidence>
<evidence type="ECO:0000256" key="5">
    <source>
        <dbReference type="ARBA" id="ARBA00022801"/>
    </source>
</evidence>
<dbReference type="EMBL" id="MCFE01000006">
    <property type="protein sequence ID" value="ORY07705.1"/>
    <property type="molecule type" value="Genomic_DNA"/>
</dbReference>
<comment type="caution">
    <text evidence="7">The sequence shown here is derived from an EMBL/GenBank/DDBJ whole genome shotgun (WGS) entry which is preliminary data.</text>
</comment>
<dbReference type="PANTHER" id="PTHR46896:SF3">
    <property type="entry name" value="FI06413P-RELATED"/>
    <property type="match status" value="1"/>
</dbReference>
<accession>A0A1Y1ZD15</accession>
<reference evidence="7 8" key="1">
    <citation type="submission" date="2016-07" db="EMBL/GenBank/DDBJ databases">
        <title>Pervasive Adenine N6-methylation of Active Genes in Fungi.</title>
        <authorList>
            <consortium name="DOE Joint Genome Institute"/>
            <person name="Mondo S.J."/>
            <person name="Dannebaum R.O."/>
            <person name="Kuo R.C."/>
            <person name="Labutti K."/>
            <person name="Haridas S."/>
            <person name="Kuo A."/>
            <person name="Salamov A."/>
            <person name="Ahrendt S.R."/>
            <person name="Lipzen A."/>
            <person name="Sullivan W."/>
            <person name="Andreopoulos W.B."/>
            <person name="Clum A."/>
            <person name="Lindquist E."/>
            <person name="Daum C."/>
            <person name="Ramamoorthy G.K."/>
            <person name="Gryganskyi A."/>
            <person name="Culley D."/>
            <person name="Magnuson J.K."/>
            <person name="James T.Y."/>
            <person name="O'Malley M.A."/>
            <person name="Stajich J.E."/>
            <person name="Spatafora J.W."/>
            <person name="Visel A."/>
            <person name="Grigoriev I.V."/>
        </authorList>
    </citation>
    <scope>NUCLEOTIDE SEQUENCE [LARGE SCALE GENOMIC DNA]</scope>
    <source>
        <strain evidence="7 8">CBS 931.73</strain>
    </source>
</reference>
<name>A0A1Y1ZD15_9FUNG</name>
<dbReference type="GO" id="GO:0070139">
    <property type="term" value="F:SUMO-specific endopeptidase activity"/>
    <property type="evidence" value="ECO:0007669"/>
    <property type="project" value="TreeGrafter"/>
</dbReference>
<keyword evidence="3" id="KW-0645">Protease</keyword>
<dbReference type="GO" id="GO:0005634">
    <property type="term" value="C:nucleus"/>
    <property type="evidence" value="ECO:0007669"/>
    <property type="project" value="TreeGrafter"/>
</dbReference>
<dbReference type="GO" id="GO:0016926">
    <property type="term" value="P:protein desumoylation"/>
    <property type="evidence" value="ECO:0007669"/>
    <property type="project" value="TreeGrafter"/>
</dbReference>
<dbReference type="InterPro" id="IPR038765">
    <property type="entry name" value="Papain-like_cys_pep_sf"/>
</dbReference>
<dbReference type="InterPro" id="IPR051947">
    <property type="entry name" value="Sentrin-specific_protease"/>
</dbReference>
<comment type="similarity">
    <text evidence="1">Belongs to the peptidase C48 family.</text>
</comment>
<evidence type="ECO:0000259" key="6">
    <source>
        <dbReference type="PROSITE" id="PS50600"/>
    </source>
</evidence>
<feature type="non-terminal residue" evidence="7">
    <location>
        <position position="114"/>
    </location>
</feature>
<keyword evidence="5" id="KW-0378">Hydrolase</keyword>
<dbReference type="InParanoid" id="A0A1Y1ZD15"/>
<dbReference type="GO" id="GO:0006508">
    <property type="term" value="P:proteolysis"/>
    <property type="evidence" value="ECO:0007669"/>
    <property type="project" value="UniProtKB-KW"/>
</dbReference>
<dbReference type="GO" id="GO:0005737">
    <property type="term" value="C:cytoplasm"/>
    <property type="evidence" value="ECO:0007669"/>
    <property type="project" value="TreeGrafter"/>
</dbReference>
<dbReference type="STRING" id="1314790.A0A1Y1ZD15"/>
<feature type="domain" description="Ubiquitin-like protease family profile" evidence="6">
    <location>
        <begin position="12"/>
        <end position="114"/>
    </location>
</feature>
<gene>
    <name evidence="7" type="ORF">K493DRAFT_174188</name>
</gene>
<protein>
    <recommendedName>
        <fullName evidence="6">Ubiquitin-like protease family profile domain-containing protein</fullName>
    </recommendedName>
</protein>
<dbReference type="PANTHER" id="PTHR46896">
    <property type="entry name" value="SENTRIN-SPECIFIC PROTEASE"/>
    <property type="match status" value="1"/>
</dbReference>
<proteinExistence type="inferred from homology"/>
<keyword evidence="4" id="KW-0833">Ubl conjugation pathway</keyword>
<organism evidence="7 8">
    <name type="scientific">Basidiobolus meristosporus CBS 931.73</name>
    <dbReference type="NCBI Taxonomy" id="1314790"/>
    <lineage>
        <taxon>Eukaryota</taxon>
        <taxon>Fungi</taxon>
        <taxon>Fungi incertae sedis</taxon>
        <taxon>Zoopagomycota</taxon>
        <taxon>Entomophthoromycotina</taxon>
        <taxon>Basidiobolomycetes</taxon>
        <taxon>Basidiobolales</taxon>
        <taxon>Basidiobolaceae</taxon>
        <taxon>Basidiobolus</taxon>
    </lineage>
</organism>
<evidence type="ECO:0000256" key="1">
    <source>
        <dbReference type="ARBA" id="ARBA00005234"/>
    </source>
</evidence>
<sequence length="114" mass="13984">LLHYPLNHTNSLAITKDDLSRLTKGEFFNDTLIEFYMRYLYDQLVESNNRLSAKIHFFNPFFYHRLTRRTRNIYEEIKKWTSKTDLFEKDFIFVPINENLHWYLALICFPELLL</sequence>